<name>A0ABR0B6P8_9CRUS</name>
<organism evidence="2 3">
    <name type="scientific">Daphnia magna</name>
    <dbReference type="NCBI Taxonomy" id="35525"/>
    <lineage>
        <taxon>Eukaryota</taxon>
        <taxon>Metazoa</taxon>
        <taxon>Ecdysozoa</taxon>
        <taxon>Arthropoda</taxon>
        <taxon>Crustacea</taxon>
        <taxon>Branchiopoda</taxon>
        <taxon>Diplostraca</taxon>
        <taxon>Cladocera</taxon>
        <taxon>Anomopoda</taxon>
        <taxon>Daphniidae</taxon>
        <taxon>Daphnia</taxon>
    </lineage>
</organism>
<protein>
    <submittedName>
        <fullName evidence="2">Uncharacterized protein</fullName>
    </submittedName>
</protein>
<keyword evidence="3" id="KW-1185">Reference proteome</keyword>
<dbReference type="EMBL" id="JAOYFB010000040">
    <property type="protein sequence ID" value="KAK4037359.1"/>
    <property type="molecule type" value="Genomic_DNA"/>
</dbReference>
<proteinExistence type="predicted"/>
<reference evidence="2 3" key="1">
    <citation type="journal article" date="2023" name="Nucleic Acids Res.">
        <title>The hologenome of Daphnia magna reveals possible DNA methylation and microbiome-mediated evolution of the host genome.</title>
        <authorList>
            <person name="Chaturvedi A."/>
            <person name="Li X."/>
            <person name="Dhandapani V."/>
            <person name="Marshall H."/>
            <person name="Kissane S."/>
            <person name="Cuenca-Cambronero M."/>
            <person name="Asole G."/>
            <person name="Calvet F."/>
            <person name="Ruiz-Romero M."/>
            <person name="Marangio P."/>
            <person name="Guigo R."/>
            <person name="Rago D."/>
            <person name="Mirbahai L."/>
            <person name="Eastwood N."/>
            <person name="Colbourne J.K."/>
            <person name="Zhou J."/>
            <person name="Mallon E."/>
            <person name="Orsini L."/>
        </authorList>
    </citation>
    <scope>NUCLEOTIDE SEQUENCE [LARGE SCALE GENOMIC DNA]</scope>
    <source>
        <strain evidence="2">LRV0_1</strain>
    </source>
</reference>
<accession>A0ABR0B6P8</accession>
<feature type="region of interest" description="Disordered" evidence="1">
    <location>
        <begin position="276"/>
        <end position="315"/>
    </location>
</feature>
<dbReference type="Proteomes" id="UP001234178">
    <property type="component" value="Unassembled WGS sequence"/>
</dbReference>
<feature type="compositionally biased region" description="Polar residues" evidence="1">
    <location>
        <begin position="301"/>
        <end position="315"/>
    </location>
</feature>
<evidence type="ECO:0000313" key="3">
    <source>
        <dbReference type="Proteomes" id="UP001234178"/>
    </source>
</evidence>
<gene>
    <name evidence="2" type="ORF">OUZ56_029396</name>
</gene>
<evidence type="ECO:0000256" key="1">
    <source>
        <dbReference type="SAM" id="MobiDB-lite"/>
    </source>
</evidence>
<comment type="caution">
    <text evidence="2">The sequence shown here is derived from an EMBL/GenBank/DDBJ whole genome shotgun (WGS) entry which is preliminary data.</text>
</comment>
<sequence length="315" mass="34214">MRPKGSKVFSVRLKCFRLVGLSPISRASLSTCVGSNRNLSDAGSQITPKAFVADLISAATFMTVSLNWTSGSLSINSSLLEVNLHNSIFAALNIVFASRIIFTASSTLVSPPSQSSTYNCCCSCRTVSGIIDPNEPNQSPVLRTDLHLGKRLSNIGCPGYPILSEPQQDCQHFRVCLSYGLTHRTPAEFSWSPRLLWSPGGLTPECQRFSVCISRPSTEVPAYIYLFIGQPVTLSGDSIKKSFAVEYGKGMRNDGVDSVEQGVDGSRRAATATMVELQQQSAGTRNKAMAGPRSDSRNKCKQNNNGKRQSKQLYQ</sequence>
<evidence type="ECO:0000313" key="2">
    <source>
        <dbReference type="EMBL" id="KAK4037359.1"/>
    </source>
</evidence>